<feature type="DNA-binding region" description="H-T-H motif" evidence="4">
    <location>
        <begin position="28"/>
        <end position="47"/>
    </location>
</feature>
<dbReference type="Gene3D" id="1.10.357.10">
    <property type="entry name" value="Tetracycline Repressor, domain 2"/>
    <property type="match status" value="1"/>
</dbReference>
<evidence type="ECO:0000256" key="4">
    <source>
        <dbReference type="PROSITE-ProRule" id="PRU00335"/>
    </source>
</evidence>
<dbReference type="InterPro" id="IPR001647">
    <property type="entry name" value="HTH_TetR"/>
</dbReference>
<keyword evidence="3" id="KW-0804">Transcription</keyword>
<organism evidence="6 7">
    <name type="scientific">Cellulomonas composti</name>
    <dbReference type="NCBI Taxonomy" id="266130"/>
    <lineage>
        <taxon>Bacteria</taxon>
        <taxon>Bacillati</taxon>
        <taxon>Actinomycetota</taxon>
        <taxon>Actinomycetes</taxon>
        <taxon>Micrococcales</taxon>
        <taxon>Cellulomonadaceae</taxon>
        <taxon>Cellulomonas</taxon>
    </lineage>
</organism>
<dbReference type="SUPFAM" id="SSF46689">
    <property type="entry name" value="Homeodomain-like"/>
    <property type="match status" value="1"/>
</dbReference>
<dbReference type="AlphaFoldDB" id="A0A511JD77"/>
<keyword evidence="7" id="KW-1185">Reference proteome</keyword>
<dbReference type="PROSITE" id="PS50977">
    <property type="entry name" value="HTH_TETR_2"/>
    <property type="match status" value="1"/>
</dbReference>
<evidence type="ECO:0000256" key="1">
    <source>
        <dbReference type="ARBA" id="ARBA00023015"/>
    </source>
</evidence>
<name>A0A511JD77_9CELL</name>
<dbReference type="InterPro" id="IPR009057">
    <property type="entry name" value="Homeodomain-like_sf"/>
</dbReference>
<feature type="domain" description="HTH tetR-type" evidence="5">
    <location>
        <begin position="5"/>
        <end position="65"/>
    </location>
</feature>
<keyword evidence="1" id="KW-0805">Transcription regulation</keyword>
<sequence length="179" mass="19240">MVKASTSRDDWIDAAYAAFLRDGLGAVRVEPLARALGATKGSFYWHFTDRAALVDEVVARWETEQTDAVITLAEAGGTPRERLEGLFAAVAAMRRDAAALLYVEAAAHGVGDAVVRVTRRRIDYLAGLLVELGQDPDEARRRSVVALATVLGIDQLRLVRLPDLADPALTATALAMVLA</sequence>
<dbReference type="PANTHER" id="PTHR30055:SF234">
    <property type="entry name" value="HTH-TYPE TRANSCRIPTIONAL REGULATOR BETI"/>
    <property type="match status" value="1"/>
</dbReference>
<dbReference type="InterPro" id="IPR050109">
    <property type="entry name" value="HTH-type_TetR-like_transc_reg"/>
</dbReference>
<evidence type="ECO:0000259" key="5">
    <source>
        <dbReference type="PROSITE" id="PS50977"/>
    </source>
</evidence>
<dbReference type="EMBL" id="BJWG01000012">
    <property type="protein sequence ID" value="GEL95951.1"/>
    <property type="molecule type" value="Genomic_DNA"/>
</dbReference>
<accession>A0A511JD77</accession>
<evidence type="ECO:0000313" key="6">
    <source>
        <dbReference type="EMBL" id="GEL95951.1"/>
    </source>
</evidence>
<evidence type="ECO:0000256" key="2">
    <source>
        <dbReference type="ARBA" id="ARBA00023125"/>
    </source>
</evidence>
<dbReference type="RefSeq" id="WP_186812696.1">
    <property type="nucleotide sequence ID" value="NZ_BJWG01000012.1"/>
</dbReference>
<dbReference type="GO" id="GO:0003700">
    <property type="term" value="F:DNA-binding transcription factor activity"/>
    <property type="evidence" value="ECO:0007669"/>
    <property type="project" value="TreeGrafter"/>
</dbReference>
<comment type="caution">
    <text evidence="6">The sequence shown here is derived from an EMBL/GenBank/DDBJ whole genome shotgun (WGS) entry which is preliminary data.</text>
</comment>
<reference evidence="6 7" key="1">
    <citation type="submission" date="2019-07" db="EMBL/GenBank/DDBJ databases">
        <title>Whole genome shotgun sequence of Cellulomonas composti NBRC 100758.</title>
        <authorList>
            <person name="Hosoyama A."/>
            <person name="Uohara A."/>
            <person name="Ohji S."/>
            <person name="Ichikawa N."/>
        </authorList>
    </citation>
    <scope>NUCLEOTIDE SEQUENCE [LARGE SCALE GENOMIC DNA]</scope>
    <source>
        <strain evidence="6 7">NBRC 100758</strain>
    </source>
</reference>
<dbReference type="Pfam" id="PF00440">
    <property type="entry name" value="TetR_N"/>
    <property type="match status" value="1"/>
</dbReference>
<proteinExistence type="predicted"/>
<dbReference type="PANTHER" id="PTHR30055">
    <property type="entry name" value="HTH-TYPE TRANSCRIPTIONAL REGULATOR RUTR"/>
    <property type="match status" value="1"/>
</dbReference>
<evidence type="ECO:0000313" key="7">
    <source>
        <dbReference type="Proteomes" id="UP000321720"/>
    </source>
</evidence>
<evidence type="ECO:0000256" key="3">
    <source>
        <dbReference type="ARBA" id="ARBA00023163"/>
    </source>
</evidence>
<gene>
    <name evidence="6" type="ORF">CCO02nite_26090</name>
</gene>
<dbReference type="Proteomes" id="UP000321720">
    <property type="component" value="Unassembled WGS sequence"/>
</dbReference>
<protein>
    <submittedName>
        <fullName evidence="6">TetR family transcriptional regulator</fullName>
    </submittedName>
</protein>
<dbReference type="GO" id="GO:0000976">
    <property type="term" value="F:transcription cis-regulatory region binding"/>
    <property type="evidence" value="ECO:0007669"/>
    <property type="project" value="TreeGrafter"/>
</dbReference>
<keyword evidence="2 4" id="KW-0238">DNA-binding</keyword>